<evidence type="ECO:0000256" key="8">
    <source>
        <dbReference type="ARBA" id="ARBA00022859"/>
    </source>
</evidence>
<dbReference type="InterPro" id="IPR035897">
    <property type="entry name" value="Toll_tir_struct_dom_sf"/>
</dbReference>
<evidence type="ECO:0000256" key="2">
    <source>
        <dbReference type="ARBA" id="ARBA00009634"/>
    </source>
</evidence>
<evidence type="ECO:0000313" key="14">
    <source>
        <dbReference type="EMBL" id="ELT95732.1"/>
    </source>
</evidence>
<evidence type="ECO:0000256" key="6">
    <source>
        <dbReference type="ARBA" id="ARBA00022729"/>
    </source>
</evidence>
<sequence length="159" mass="18446">YKFDAFVAHDYDDFGWIRQHMIPQLEEGRNFRLCIGERDFIPGSQLEEVIVDNIRNSRKTILLLTPKFIQSEWCDFELAMSRNKLFASGRDVVIAVILKPLPVGSINGRVYNVLKSRLYLEWNPDDIHAQELFWAKLTDALRSGQTLDLTDSSEIREDA</sequence>
<dbReference type="FunFam" id="3.40.50.10140:FF:000001">
    <property type="entry name" value="Toll-like receptor 2"/>
    <property type="match status" value="1"/>
</dbReference>
<keyword evidence="6" id="KW-0732">Signal</keyword>
<evidence type="ECO:0000256" key="5">
    <source>
        <dbReference type="ARBA" id="ARBA00022692"/>
    </source>
</evidence>
<keyword evidence="5" id="KW-0812">Transmembrane</keyword>
<dbReference type="GO" id="GO:0038023">
    <property type="term" value="F:signaling receptor activity"/>
    <property type="evidence" value="ECO:0007669"/>
    <property type="project" value="TreeGrafter"/>
</dbReference>
<evidence type="ECO:0000313" key="15">
    <source>
        <dbReference type="EnsemblMetazoa" id="CapteP129762"/>
    </source>
</evidence>
<evidence type="ECO:0000256" key="11">
    <source>
        <dbReference type="ARBA" id="ARBA00023170"/>
    </source>
</evidence>
<dbReference type="SMART" id="SM00255">
    <property type="entry name" value="TIR"/>
    <property type="match status" value="1"/>
</dbReference>
<dbReference type="EMBL" id="AMQN01028455">
    <property type="status" value="NOT_ANNOTATED_CDS"/>
    <property type="molecule type" value="Genomic_DNA"/>
</dbReference>
<reference evidence="14 16" key="2">
    <citation type="journal article" date="2013" name="Nature">
        <title>Insights into bilaterian evolution from three spiralian genomes.</title>
        <authorList>
            <person name="Simakov O."/>
            <person name="Marletaz F."/>
            <person name="Cho S.J."/>
            <person name="Edsinger-Gonzales E."/>
            <person name="Havlak P."/>
            <person name="Hellsten U."/>
            <person name="Kuo D.H."/>
            <person name="Larsson T."/>
            <person name="Lv J."/>
            <person name="Arendt D."/>
            <person name="Savage R."/>
            <person name="Osoegawa K."/>
            <person name="de Jong P."/>
            <person name="Grimwood J."/>
            <person name="Chapman J.A."/>
            <person name="Shapiro H."/>
            <person name="Aerts A."/>
            <person name="Otillar R.P."/>
            <person name="Terry A.Y."/>
            <person name="Boore J.L."/>
            <person name="Grigoriev I.V."/>
            <person name="Lindberg D.R."/>
            <person name="Seaver E.C."/>
            <person name="Weisblat D.A."/>
            <person name="Putnam N.H."/>
            <person name="Rokhsar D.S."/>
        </authorList>
    </citation>
    <scope>NUCLEOTIDE SEQUENCE</scope>
    <source>
        <strain evidence="14 16">I ESC-2004</strain>
    </source>
</reference>
<reference evidence="16" key="1">
    <citation type="submission" date="2012-12" db="EMBL/GenBank/DDBJ databases">
        <authorList>
            <person name="Hellsten U."/>
            <person name="Grimwood J."/>
            <person name="Chapman J.A."/>
            <person name="Shapiro H."/>
            <person name="Aerts A."/>
            <person name="Otillar R.P."/>
            <person name="Terry A.Y."/>
            <person name="Boore J.L."/>
            <person name="Simakov O."/>
            <person name="Marletaz F."/>
            <person name="Cho S.-J."/>
            <person name="Edsinger-Gonzales E."/>
            <person name="Havlak P."/>
            <person name="Kuo D.-H."/>
            <person name="Larsson T."/>
            <person name="Lv J."/>
            <person name="Arendt D."/>
            <person name="Savage R."/>
            <person name="Osoegawa K."/>
            <person name="de Jong P."/>
            <person name="Lindberg D.R."/>
            <person name="Seaver E.C."/>
            <person name="Weisblat D.A."/>
            <person name="Putnam N.H."/>
            <person name="Grigoriev I.V."/>
            <person name="Rokhsar D.S."/>
        </authorList>
    </citation>
    <scope>NUCLEOTIDE SEQUENCE</scope>
    <source>
        <strain evidence="16">I ESC-2004</strain>
    </source>
</reference>
<keyword evidence="12" id="KW-0325">Glycoprotein</keyword>
<dbReference type="Proteomes" id="UP000014760">
    <property type="component" value="Unassembled WGS sequence"/>
</dbReference>
<proteinExistence type="inferred from homology"/>
<dbReference type="InterPro" id="IPR000157">
    <property type="entry name" value="TIR_dom"/>
</dbReference>
<dbReference type="Pfam" id="PF01582">
    <property type="entry name" value="TIR"/>
    <property type="match status" value="1"/>
</dbReference>
<dbReference type="PANTHER" id="PTHR24365:SF530">
    <property type="entry name" value="MSTPROX-RELATED"/>
    <property type="match status" value="1"/>
</dbReference>
<gene>
    <name evidence="14" type="ORF">CAPTEDRAFT_129762</name>
</gene>
<dbReference type="STRING" id="283909.R7TQ87"/>
<accession>R7TQ87</accession>
<evidence type="ECO:0000256" key="10">
    <source>
        <dbReference type="ARBA" id="ARBA00023136"/>
    </source>
</evidence>
<comment type="subcellular location">
    <subcellularLocation>
        <location evidence="1">Membrane</location>
        <topology evidence="1">Single-pass type I membrane protein</topology>
    </subcellularLocation>
</comment>
<dbReference type="EMBL" id="KB309033">
    <property type="protein sequence ID" value="ELT95732.1"/>
    <property type="molecule type" value="Genomic_DNA"/>
</dbReference>
<dbReference type="PROSITE" id="PS50104">
    <property type="entry name" value="TIR"/>
    <property type="match status" value="1"/>
</dbReference>
<keyword evidence="3" id="KW-0399">Innate immunity</keyword>
<evidence type="ECO:0000256" key="9">
    <source>
        <dbReference type="ARBA" id="ARBA00022989"/>
    </source>
</evidence>
<evidence type="ECO:0000256" key="4">
    <source>
        <dbReference type="ARBA" id="ARBA00022614"/>
    </source>
</evidence>
<dbReference type="HOGENOM" id="CLU_053932_3_1_1"/>
<dbReference type="Gene3D" id="3.40.50.10140">
    <property type="entry name" value="Toll/interleukin-1 receptor homology (TIR) domain"/>
    <property type="match status" value="1"/>
</dbReference>
<dbReference type="OrthoDB" id="6071240at2759"/>
<feature type="non-terminal residue" evidence="14">
    <location>
        <position position="1"/>
    </location>
</feature>
<evidence type="ECO:0000256" key="12">
    <source>
        <dbReference type="ARBA" id="ARBA00023180"/>
    </source>
</evidence>
<evidence type="ECO:0000313" key="16">
    <source>
        <dbReference type="Proteomes" id="UP000014760"/>
    </source>
</evidence>
<dbReference type="GO" id="GO:0045087">
    <property type="term" value="P:innate immune response"/>
    <property type="evidence" value="ECO:0007669"/>
    <property type="project" value="UniProtKB-KW"/>
</dbReference>
<keyword evidence="11" id="KW-0675">Receptor</keyword>
<keyword evidence="9" id="KW-1133">Transmembrane helix</keyword>
<protein>
    <recommendedName>
        <fullName evidence="13">TIR domain-containing protein</fullName>
    </recommendedName>
</protein>
<comment type="similarity">
    <text evidence="2">Belongs to the Toll-like receptor family.</text>
</comment>
<evidence type="ECO:0000256" key="3">
    <source>
        <dbReference type="ARBA" id="ARBA00022588"/>
    </source>
</evidence>
<dbReference type="EnsemblMetazoa" id="CapteT129762">
    <property type="protein sequence ID" value="CapteP129762"/>
    <property type="gene ID" value="CapteG129762"/>
</dbReference>
<dbReference type="AlphaFoldDB" id="R7TQ87"/>
<keyword evidence="4" id="KW-0433">Leucine-rich repeat</keyword>
<dbReference type="GO" id="GO:0005886">
    <property type="term" value="C:plasma membrane"/>
    <property type="evidence" value="ECO:0007669"/>
    <property type="project" value="TreeGrafter"/>
</dbReference>
<dbReference type="OMA" id="TDNIADC"/>
<dbReference type="SUPFAM" id="SSF52200">
    <property type="entry name" value="Toll/Interleukin receptor TIR domain"/>
    <property type="match status" value="1"/>
</dbReference>
<keyword evidence="8" id="KW-0391">Immunity</keyword>
<name>R7TQ87_CAPTE</name>
<dbReference type="PRINTS" id="PR01537">
    <property type="entry name" value="INTRLKN1R1F"/>
</dbReference>
<keyword evidence="7" id="KW-0677">Repeat</keyword>
<reference evidence="15" key="3">
    <citation type="submission" date="2015-06" db="UniProtKB">
        <authorList>
            <consortium name="EnsemblMetazoa"/>
        </authorList>
    </citation>
    <scope>IDENTIFICATION</scope>
</reference>
<dbReference type="PANTHER" id="PTHR24365">
    <property type="entry name" value="TOLL-LIKE RECEPTOR"/>
    <property type="match status" value="1"/>
</dbReference>
<dbReference type="GO" id="GO:0007165">
    <property type="term" value="P:signal transduction"/>
    <property type="evidence" value="ECO:0007669"/>
    <property type="project" value="InterPro"/>
</dbReference>
<evidence type="ECO:0000256" key="1">
    <source>
        <dbReference type="ARBA" id="ARBA00004479"/>
    </source>
</evidence>
<keyword evidence="16" id="KW-1185">Reference proteome</keyword>
<evidence type="ECO:0000256" key="7">
    <source>
        <dbReference type="ARBA" id="ARBA00022737"/>
    </source>
</evidence>
<feature type="domain" description="TIR" evidence="13">
    <location>
        <begin position="1"/>
        <end position="141"/>
    </location>
</feature>
<evidence type="ECO:0000259" key="13">
    <source>
        <dbReference type="PROSITE" id="PS50104"/>
    </source>
</evidence>
<organism evidence="14">
    <name type="scientific">Capitella teleta</name>
    <name type="common">Polychaete worm</name>
    <dbReference type="NCBI Taxonomy" id="283909"/>
    <lineage>
        <taxon>Eukaryota</taxon>
        <taxon>Metazoa</taxon>
        <taxon>Spiralia</taxon>
        <taxon>Lophotrochozoa</taxon>
        <taxon>Annelida</taxon>
        <taxon>Polychaeta</taxon>
        <taxon>Sedentaria</taxon>
        <taxon>Scolecida</taxon>
        <taxon>Capitellidae</taxon>
        <taxon>Capitella</taxon>
    </lineage>
</organism>
<keyword evidence="10" id="KW-0472">Membrane</keyword>